<dbReference type="SUPFAM" id="SSF143120">
    <property type="entry name" value="YefM-like"/>
    <property type="match status" value="1"/>
</dbReference>
<protein>
    <recommendedName>
        <fullName evidence="2">Antitoxin</fullName>
    </recommendedName>
</protein>
<comment type="function">
    <text evidence="2">Antitoxin component of a type II toxin-antitoxin (TA) system.</text>
</comment>
<dbReference type="OrthoDB" id="5297687at2"/>
<dbReference type="STRING" id="1219360.GCA_001571305_03966"/>
<reference evidence="4 5" key="1">
    <citation type="journal article" date="2019" name="Sci. Rep.">
        <title>Differences in resource use lead to coexistence of seed-transmitted microbial populations.</title>
        <authorList>
            <person name="Torres-Cortes G."/>
            <person name="Garcia B.J."/>
            <person name="Compant S."/>
            <person name="Rezki S."/>
            <person name="Jones P."/>
            <person name="Preveaux A."/>
            <person name="Briand M."/>
            <person name="Roulet A."/>
            <person name="Bouchez O."/>
            <person name="Jacobson D."/>
            <person name="Barret M."/>
        </authorList>
    </citation>
    <scope>NUCLEOTIDE SEQUENCE [LARGE SCALE GENOMIC DNA]</scope>
    <source>
        <strain evidence="4 5">CFBP13511</strain>
    </source>
</reference>
<proteinExistence type="inferred from homology"/>
<gene>
    <name evidence="4" type="ORF">EpCFBP13511_23860</name>
    <name evidence="3" type="ORF">IFT93_23505</name>
</gene>
<accession>A0A4V5U7R3</accession>
<name>A0A4V5U7R3_9GAMM</name>
<sequence length="82" mass="9160">MTENILSRKTASITEFKKNPTAAMNESHGEPVAVLNHNKPAFYCVPPAMFELMFEHVSDALLLQKALDRAGDDEIDVAWDDL</sequence>
<evidence type="ECO:0000313" key="5">
    <source>
        <dbReference type="Proteomes" id="UP000306393"/>
    </source>
</evidence>
<comment type="caution">
    <text evidence="4">The sequence shown here is derived from an EMBL/GenBank/DDBJ whole genome shotgun (WGS) entry which is preliminary data.</text>
</comment>
<evidence type="ECO:0000256" key="2">
    <source>
        <dbReference type="RuleBase" id="RU362080"/>
    </source>
</evidence>
<evidence type="ECO:0000313" key="4">
    <source>
        <dbReference type="EMBL" id="TKJ82667.1"/>
    </source>
</evidence>
<dbReference type="Proteomes" id="UP000661012">
    <property type="component" value="Unassembled WGS sequence"/>
</dbReference>
<evidence type="ECO:0000256" key="1">
    <source>
        <dbReference type="ARBA" id="ARBA00009981"/>
    </source>
</evidence>
<evidence type="ECO:0000313" key="3">
    <source>
        <dbReference type="EMBL" id="MBD8109333.1"/>
    </source>
</evidence>
<organism evidence="4 5">
    <name type="scientific">Erwinia persicina</name>
    <dbReference type="NCBI Taxonomy" id="55211"/>
    <lineage>
        <taxon>Bacteria</taxon>
        <taxon>Pseudomonadati</taxon>
        <taxon>Pseudomonadota</taxon>
        <taxon>Gammaproteobacteria</taxon>
        <taxon>Enterobacterales</taxon>
        <taxon>Erwiniaceae</taxon>
        <taxon>Erwinia</taxon>
    </lineage>
</organism>
<keyword evidence="6" id="KW-1185">Reference proteome</keyword>
<dbReference type="InterPro" id="IPR036165">
    <property type="entry name" value="YefM-like_sf"/>
</dbReference>
<comment type="similarity">
    <text evidence="1 2">Belongs to the phD/YefM antitoxin family.</text>
</comment>
<dbReference type="EMBL" id="QGAC01000052">
    <property type="protein sequence ID" value="TKJ82667.1"/>
    <property type="molecule type" value="Genomic_DNA"/>
</dbReference>
<dbReference type="Proteomes" id="UP000306393">
    <property type="component" value="Unassembled WGS sequence"/>
</dbReference>
<dbReference type="InterPro" id="IPR006442">
    <property type="entry name" value="Antitoxin_Phd/YefM"/>
</dbReference>
<dbReference type="Pfam" id="PF02604">
    <property type="entry name" value="PhdYeFM_antitox"/>
    <property type="match status" value="1"/>
</dbReference>
<dbReference type="EMBL" id="JACYNN010000046">
    <property type="protein sequence ID" value="MBD8109333.1"/>
    <property type="molecule type" value="Genomic_DNA"/>
</dbReference>
<reference evidence="3 6" key="2">
    <citation type="journal article" date="2020" name="FEMS Microbiol. Ecol.">
        <title>Temporal dynamics of bacterial communities during seed development and maturation.</title>
        <authorList>
            <person name="Chesneau G."/>
            <person name="Torres-Cortes G."/>
            <person name="Briand M."/>
            <person name="Darrasse A."/>
            <person name="Preveaux A."/>
            <person name="Marais C."/>
            <person name="Jacques M.A."/>
            <person name="Shade A."/>
            <person name="Barret M."/>
        </authorList>
    </citation>
    <scope>NUCLEOTIDE SEQUENCE [LARGE SCALE GENOMIC DNA]</scope>
    <source>
        <strain evidence="3 6">CFBP13732</strain>
    </source>
</reference>
<evidence type="ECO:0000313" key="6">
    <source>
        <dbReference type="Proteomes" id="UP000661012"/>
    </source>
</evidence>
<dbReference type="AlphaFoldDB" id="A0A4V5U7R3"/>